<dbReference type="SUPFAM" id="SSF82171">
    <property type="entry name" value="DPP6 N-terminal domain-like"/>
    <property type="match status" value="1"/>
</dbReference>
<dbReference type="AlphaFoldDB" id="A0A3R9QU77"/>
<dbReference type="EMBL" id="RCOS01000163">
    <property type="protein sequence ID" value="RSN72240.1"/>
    <property type="molecule type" value="Genomic_DNA"/>
</dbReference>
<proteinExistence type="inferred from homology"/>
<dbReference type="InterPro" id="IPR001680">
    <property type="entry name" value="WD40_rpt"/>
</dbReference>
<dbReference type="Pfam" id="PF00400">
    <property type="entry name" value="WD40"/>
    <property type="match status" value="1"/>
</dbReference>
<accession>A0A3R9QU77</accession>
<dbReference type="Proteomes" id="UP000277582">
    <property type="component" value="Unassembled WGS sequence"/>
</dbReference>
<protein>
    <recommendedName>
        <fullName evidence="4">Dipeptidylpeptidase IV N-terminal domain-containing protein</fullName>
    </recommendedName>
</protein>
<dbReference type="InterPro" id="IPR011042">
    <property type="entry name" value="6-blade_b-propeller_TolB-like"/>
</dbReference>
<evidence type="ECO:0008006" key="4">
    <source>
        <dbReference type="Google" id="ProtNLM"/>
    </source>
</evidence>
<name>A0A3R9QU77_9CREN</name>
<dbReference type="InterPro" id="IPR011659">
    <property type="entry name" value="WD40"/>
</dbReference>
<comment type="caution">
    <text evidence="2">The sequence shown here is derived from an EMBL/GenBank/DDBJ whole genome shotgun (WGS) entry which is preliminary data.</text>
</comment>
<evidence type="ECO:0000313" key="3">
    <source>
        <dbReference type="Proteomes" id="UP000277582"/>
    </source>
</evidence>
<dbReference type="Pfam" id="PF07676">
    <property type="entry name" value="PD40"/>
    <property type="match status" value="1"/>
</dbReference>
<gene>
    <name evidence="2" type="ORF">D6D85_14675</name>
</gene>
<keyword evidence="3" id="KW-1185">Reference proteome</keyword>
<dbReference type="Gene3D" id="2.120.10.30">
    <property type="entry name" value="TolB, C-terminal domain"/>
    <property type="match status" value="1"/>
</dbReference>
<comment type="similarity">
    <text evidence="1">Belongs to the TolB family.</text>
</comment>
<organism evidence="2 3">
    <name type="scientific">Candidatus Methanodesulfokora washburnensis</name>
    <dbReference type="NCBI Taxonomy" id="2478471"/>
    <lineage>
        <taxon>Archaea</taxon>
        <taxon>Thermoproteota</taxon>
        <taxon>Candidatus Korarchaeia</taxon>
        <taxon>Candidatus Korarchaeia incertae sedis</taxon>
        <taxon>Candidatus Methanodesulfokora</taxon>
    </lineage>
</organism>
<dbReference type="RefSeq" id="WP_153184018.1">
    <property type="nucleotide sequence ID" value="NZ_RCOS01000163.1"/>
</dbReference>
<reference evidence="2 3" key="1">
    <citation type="submission" date="2018-10" db="EMBL/GenBank/DDBJ databases">
        <title>Co-occurring genomic capacity for anaerobic methane metabolism and dissimilatory sulfite reduction discovered in the Korarchaeota.</title>
        <authorList>
            <person name="Mckay L.J."/>
            <person name="Dlakic M."/>
            <person name="Fields M.W."/>
            <person name="Delmont T.O."/>
            <person name="Eren A.M."/>
            <person name="Jay Z.J."/>
            <person name="Klingelsmith K.B."/>
            <person name="Rusch D.B."/>
            <person name="Inskeep W.P."/>
        </authorList>
    </citation>
    <scope>NUCLEOTIDE SEQUENCE [LARGE SCALE GENOMIC DNA]</scope>
    <source>
        <strain evidence="2 3">MDKW</strain>
    </source>
</reference>
<dbReference type="OrthoDB" id="25019at2157"/>
<evidence type="ECO:0000256" key="1">
    <source>
        <dbReference type="ARBA" id="ARBA00009820"/>
    </source>
</evidence>
<evidence type="ECO:0000313" key="2">
    <source>
        <dbReference type="EMBL" id="RSN72240.1"/>
    </source>
</evidence>
<dbReference type="PANTHER" id="PTHR36842">
    <property type="entry name" value="PROTEIN TOLB HOMOLOG"/>
    <property type="match status" value="1"/>
</dbReference>
<sequence length="339" mass="37913">MGGIVRNLVVILIILLGVILYQISTQKSFQNISQNVTPSQNFTAPRNVTQKHPQNIKSEAENVTKEKNVAAQNISRWWAGAIAFQNWDAKDIYFLFPNGTIIKLPLPAFGGFSVTHNGTIAYTELIDSEGKPTQDFSKAVGSKIVVFSLIENKVLFTVSPGRWNCCPWWTPWQDLVFVSTNATYSWQNKSLYILKKDGSLVKWTKTPTHPNWSPDGKYLAFEEPREKIVYINIVDSSGTTLFVTVGVVPAWSPDGKFLACITAPFQIGIKLIDIENKEEKMIFTGGVDMSVRSLAFSPDGKYVVFSGNNKIFRINIDGSNLKELAHLPFDAFLLQFVPP</sequence>